<keyword evidence="3" id="KW-1185">Reference proteome</keyword>
<proteinExistence type="predicted"/>
<name>A0A916DQI1_9BACT</name>
<keyword evidence="1" id="KW-0472">Membrane</keyword>
<evidence type="ECO:0000256" key="1">
    <source>
        <dbReference type="SAM" id="Phobius"/>
    </source>
</evidence>
<protein>
    <submittedName>
        <fullName evidence="2">Uncharacterized protein</fullName>
    </submittedName>
</protein>
<evidence type="ECO:0000313" key="2">
    <source>
        <dbReference type="EMBL" id="BDS10105.1"/>
    </source>
</evidence>
<gene>
    <name evidence="2" type="ORF">AsAng_0008120</name>
</gene>
<dbReference type="KEGG" id="aup:AsAng_0008120"/>
<evidence type="ECO:0000313" key="3">
    <source>
        <dbReference type="Proteomes" id="UP001060919"/>
    </source>
</evidence>
<accession>A0A916DQI1</accession>
<organism evidence="2 3">
    <name type="scientific">Aureispira anguillae</name>
    <dbReference type="NCBI Taxonomy" id="2864201"/>
    <lineage>
        <taxon>Bacteria</taxon>
        <taxon>Pseudomonadati</taxon>
        <taxon>Bacteroidota</taxon>
        <taxon>Saprospiria</taxon>
        <taxon>Saprospirales</taxon>
        <taxon>Saprospiraceae</taxon>
        <taxon>Aureispira</taxon>
    </lineage>
</organism>
<dbReference type="RefSeq" id="WP_264791441.1">
    <property type="nucleotide sequence ID" value="NZ_AP026867.1"/>
</dbReference>
<dbReference type="EMBL" id="AP026867">
    <property type="protein sequence ID" value="BDS10105.1"/>
    <property type="molecule type" value="Genomic_DNA"/>
</dbReference>
<feature type="transmembrane region" description="Helical" evidence="1">
    <location>
        <begin position="9"/>
        <end position="26"/>
    </location>
</feature>
<dbReference type="Proteomes" id="UP001060919">
    <property type="component" value="Chromosome"/>
</dbReference>
<keyword evidence="1" id="KW-0812">Transmembrane</keyword>
<reference evidence="2" key="1">
    <citation type="submission" date="2022-09" db="EMBL/GenBank/DDBJ databases">
        <title>Aureispira anguillicida sp. nov., isolated from Leptocephalus of Japanese eel Anguilla japonica.</title>
        <authorList>
            <person name="Yuasa K."/>
            <person name="Mekata T."/>
            <person name="Ikunari K."/>
        </authorList>
    </citation>
    <scope>NUCLEOTIDE SEQUENCE</scope>
    <source>
        <strain evidence="2">EL160426</strain>
    </source>
</reference>
<keyword evidence="1" id="KW-1133">Transmembrane helix</keyword>
<dbReference type="AlphaFoldDB" id="A0A916DQI1"/>
<sequence length="108" mass="12616">MGAWFSKNWWVVLILGLILVGIWYYLTNQEKPIVVTKKYPCQGHEDKIKTQIEEIENNTDWKAIVKKQLDQNDHVCHKEGLTYEECLRVNAVHYLVNAGKIPASCKTW</sequence>